<organism evidence="16 17">
    <name type="scientific">Helianthus annuus</name>
    <name type="common">Common sunflower</name>
    <dbReference type="NCBI Taxonomy" id="4232"/>
    <lineage>
        <taxon>Eukaryota</taxon>
        <taxon>Viridiplantae</taxon>
        <taxon>Streptophyta</taxon>
        <taxon>Embryophyta</taxon>
        <taxon>Tracheophyta</taxon>
        <taxon>Spermatophyta</taxon>
        <taxon>Magnoliopsida</taxon>
        <taxon>eudicotyledons</taxon>
        <taxon>Gunneridae</taxon>
        <taxon>Pentapetalae</taxon>
        <taxon>asterids</taxon>
        <taxon>campanulids</taxon>
        <taxon>Asterales</taxon>
        <taxon>Asteraceae</taxon>
        <taxon>Asteroideae</taxon>
        <taxon>Heliantheae alliance</taxon>
        <taxon>Heliantheae</taxon>
        <taxon>Helianthus</taxon>
    </lineage>
</organism>
<dbReference type="Pfam" id="PF00560">
    <property type="entry name" value="LRR_1"/>
    <property type="match status" value="5"/>
</dbReference>
<feature type="domain" description="Disease resistance R13L4/SHOC-2-like LRR" evidence="14">
    <location>
        <begin position="99"/>
        <end position="236"/>
    </location>
</feature>
<evidence type="ECO:0000256" key="12">
    <source>
        <dbReference type="SAM" id="Phobius"/>
    </source>
</evidence>
<evidence type="ECO:0000256" key="2">
    <source>
        <dbReference type="ARBA" id="ARBA00009592"/>
    </source>
</evidence>
<evidence type="ECO:0000256" key="9">
    <source>
        <dbReference type="ARBA" id="ARBA00023136"/>
    </source>
</evidence>
<comment type="similarity">
    <text evidence="2">Belongs to the RLP family.</text>
</comment>
<dbReference type="InterPro" id="IPR055414">
    <property type="entry name" value="LRR_R13L4/SHOC2-like"/>
</dbReference>
<dbReference type="PANTHER" id="PTHR48061">
    <property type="entry name" value="LEUCINE-RICH REPEAT RECEPTOR PROTEIN KINASE EMS1-LIKE-RELATED"/>
    <property type="match status" value="1"/>
</dbReference>
<evidence type="ECO:0000313" key="16">
    <source>
        <dbReference type="EMBL" id="OTG07391.1"/>
    </source>
</evidence>
<gene>
    <name evidence="16" type="ORF">HannXRQ_Chr11g0329901</name>
    <name evidence="15" type="ORF">HanXRQr2_Chr11g0474121</name>
</gene>
<dbReference type="InParanoid" id="A0A251TBS0"/>
<reference evidence="16" key="2">
    <citation type="submission" date="2017-02" db="EMBL/GenBank/DDBJ databases">
        <title>Sunflower complete genome.</title>
        <authorList>
            <person name="Langlade N."/>
            <person name="Munos S."/>
        </authorList>
    </citation>
    <scope>NUCLEOTIDE SEQUENCE [LARGE SCALE GENOMIC DNA]</scope>
    <source>
        <tissue evidence="16">Leaves</tissue>
    </source>
</reference>
<evidence type="ECO:0000256" key="5">
    <source>
        <dbReference type="ARBA" id="ARBA00022692"/>
    </source>
</evidence>
<dbReference type="SUPFAM" id="SSF52058">
    <property type="entry name" value="L domain-like"/>
    <property type="match status" value="2"/>
</dbReference>
<evidence type="ECO:0000256" key="3">
    <source>
        <dbReference type="ARBA" id="ARBA00022475"/>
    </source>
</evidence>
<dbReference type="FunFam" id="3.80.10.10:FF:000041">
    <property type="entry name" value="LRR receptor-like serine/threonine-protein kinase ERECTA"/>
    <property type="match status" value="2"/>
</dbReference>
<dbReference type="SUPFAM" id="SSF52047">
    <property type="entry name" value="RNI-like"/>
    <property type="match status" value="1"/>
</dbReference>
<keyword evidence="9 12" id="KW-0472">Membrane</keyword>
<evidence type="ECO:0000256" key="1">
    <source>
        <dbReference type="ARBA" id="ARBA00004251"/>
    </source>
</evidence>
<dbReference type="Gene3D" id="3.80.10.10">
    <property type="entry name" value="Ribonuclease Inhibitor"/>
    <property type="match status" value="3"/>
</dbReference>
<dbReference type="OrthoDB" id="442066at2759"/>
<dbReference type="FunFam" id="3.80.10.10:FF:000213">
    <property type="entry name" value="Tyrosine-sulfated glycopeptide receptor 1"/>
    <property type="match status" value="1"/>
</dbReference>
<dbReference type="AlphaFoldDB" id="A0A251TBS0"/>
<evidence type="ECO:0000256" key="4">
    <source>
        <dbReference type="ARBA" id="ARBA00022614"/>
    </source>
</evidence>
<dbReference type="Proteomes" id="UP000215914">
    <property type="component" value="Chromosome 11"/>
</dbReference>
<accession>A0A251TBS0</accession>
<keyword evidence="17" id="KW-1185">Reference proteome</keyword>
<dbReference type="EMBL" id="CM007900">
    <property type="protein sequence ID" value="OTG07391.1"/>
    <property type="molecule type" value="Genomic_DNA"/>
</dbReference>
<keyword evidence="6 13" id="KW-0732">Signal</keyword>
<dbReference type="Pfam" id="PF23598">
    <property type="entry name" value="LRR_14"/>
    <property type="match status" value="1"/>
</dbReference>
<dbReference type="GO" id="GO:0005886">
    <property type="term" value="C:plasma membrane"/>
    <property type="evidence" value="ECO:0007669"/>
    <property type="project" value="UniProtKB-SubCell"/>
</dbReference>
<dbReference type="OMA" id="RIWSARY"/>
<keyword evidence="5 12" id="KW-0812">Transmembrane</keyword>
<dbReference type="SMART" id="SM00369">
    <property type="entry name" value="LRR_TYP"/>
    <property type="match status" value="11"/>
</dbReference>
<protein>
    <submittedName>
        <fullName evidence="15">Leucine-rich repeat domain superfamily</fullName>
    </submittedName>
    <submittedName>
        <fullName evidence="16">Putative leucine-rich repeat domain, L domain-like protein</fullName>
    </submittedName>
</protein>
<feature type="chain" id="PRO_5012806714" evidence="13">
    <location>
        <begin position="26"/>
        <end position="981"/>
    </location>
</feature>
<keyword evidence="11" id="KW-0325">Glycoprotein</keyword>
<proteinExistence type="inferred from homology"/>
<keyword evidence="8 12" id="KW-1133">Transmembrane helix</keyword>
<dbReference type="PANTHER" id="PTHR48061:SF12">
    <property type="entry name" value="DISEASE RESISTANCE LIKE PROTEIN"/>
    <property type="match status" value="1"/>
</dbReference>
<feature type="signal peptide" evidence="13">
    <location>
        <begin position="1"/>
        <end position="25"/>
    </location>
</feature>
<evidence type="ECO:0000256" key="13">
    <source>
        <dbReference type="SAM" id="SignalP"/>
    </source>
</evidence>
<evidence type="ECO:0000256" key="6">
    <source>
        <dbReference type="ARBA" id="ARBA00022729"/>
    </source>
</evidence>
<evidence type="ECO:0000256" key="7">
    <source>
        <dbReference type="ARBA" id="ARBA00022737"/>
    </source>
</evidence>
<evidence type="ECO:0000259" key="14">
    <source>
        <dbReference type="Pfam" id="PF23598"/>
    </source>
</evidence>
<dbReference type="InterPro" id="IPR032675">
    <property type="entry name" value="LRR_dom_sf"/>
</dbReference>
<dbReference type="InterPro" id="IPR001611">
    <property type="entry name" value="Leu-rich_rpt"/>
</dbReference>
<dbReference type="GO" id="GO:0006952">
    <property type="term" value="P:defense response"/>
    <property type="evidence" value="ECO:0007669"/>
    <property type="project" value="UniProtKB-ARBA"/>
</dbReference>
<evidence type="ECO:0000256" key="8">
    <source>
        <dbReference type="ARBA" id="ARBA00022989"/>
    </source>
</evidence>
<keyword evidence="10" id="KW-0675">Receptor</keyword>
<name>A0A251TBS0_HELAN</name>
<feature type="transmembrane region" description="Helical" evidence="12">
    <location>
        <begin position="931"/>
        <end position="953"/>
    </location>
</feature>
<evidence type="ECO:0000256" key="10">
    <source>
        <dbReference type="ARBA" id="ARBA00023170"/>
    </source>
</evidence>
<keyword evidence="3" id="KW-1003">Cell membrane</keyword>
<sequence>MASIHLQLQAFSLVYLLLLLTCTTSFLNHDEECLALFQFKQTILPQNYDAAAGFLNGSGSGPGSDCCLWEGVVCSSNKGHVVELDWSQSSLSGIINSNSTLFKLLHLQVLNLSMNNFVQSQIPHEIAALKQLRSLDLSDSGFYGRIPNEISQLRQLISLDISGNPLKLHSSGLGYLLKNMTRLEYLDLSEVDLSSSVPRFLANFSSLRSIRLGDCQLQDEFPSAIFHLPKLKHLNLANNLKLTGFLPEFHNNTLLEYLSLFSTGFSGIIPESIGNLNLLYFLSFETCNFSGRIPASLPNLTQLTYLSLCKNEFTGHVPSLASLSKLTFLSLGFNDLVIEGVYDWVNKLTNLNTLNLNSMNIQGEILPHLANLTKLSVVSMADNFIFGRIPSSFMNLTQLTVLNLYGNQLQGKISNSFLNFKRLEFLNVHENNFSGTVGVDSFLGLNKLKYIVLSHNSLSFVTTTNYTNATLPELETLGLASCNLKEFPAFLRFQTKLTGLDLGHNEIEGLVPDWIWNNSQETLRMFSMEHNFITGFHQHPRFLPWVRLEIFVVPYNELRGRLPIPPHTIVVYHVANNNLTGEIPPWICEVKSLQVLDISSNMMTGTLPQCLGNLSNSLSYLDLKQNSFHGPMLNTSHGCLLKKIDLSENRFSGKVSRTLANCINLEFLSLAANSFEDVFPLWLGTHPKLQVLILRSNKFYGAIQGLSSSQFLQLRIIDISNNGFSGQLPHKSFQNWNAMKSVNLSRSFAMGDMIPFNTYATFMFTFQYSMTLTNKGVKREYTKILTIFTAIDLSCNNFKGQIPQSLQDLHGLESLNLSNNHFTGHILPSLGNLKNLESLDVFQNELSGQIPQQLLQLGFLAFLNVSYNHLDGRIPQGKQFNTFENNSYLGNPGLCGKPLSKECENSQVPTVLPPTSRNEYESLLPGDIIDWMVILLGVGSGLIIGIVIGNLLYARYGHWFLERLGMRKDKWVRPLRNTRRN</sequence>
<dbReference type="Gramene" id="mRNA:HanXRQr2_Chr11g0474121">
    <property type="protein sequence ID" value="CDS:HanXRQr2_Chr11g0474121.1"/>
    <property type="gene ID" value="HanXRQr2_Chr11g0474121"/>
</dbReference>
<evidence type="ECO:0000313" key="15">
    <source>
        <dbReference type="EMBL" id="KAF5780633.1"/>
    </source>
</evidence>
<reference evidence="15 17" key="1">
    <citation type="journal article" date="2017" name="Nature">
        <title>The sunflower genome provides insights into oil metabolism, flowering and Asterid evolution.</title>
        <authorList>
            <person name="Badouin H."/>
            <person name="Gouzy J."/>
            <person name="Grassa C.J."/>
            <person name="Murat F."/>
            <person name="Staton S.E."/>
            <person name="Cottret L."/>
            <person name="Lelandais-Briere C."/>
            <person name="Owens G.L."/>
            <person name="Carrere S."/>
            <person name="Mayjonade B."/>
            <person name="Legrand L."/>
            <person name="Gill N."/>
            <person name="Kane N.C."/>
            <person name="Bowers J.E."/>
            <person name="Hubner S."/>
            <person name="Bellec A."/>
            <person name="Berard A."/>
            <person name="Berges H."/>
            <person name="Blanchet N."/>
            <person name="Boniface M.C."/>
            <person name="Brunel D."/>
            <person name="Catrice O."/>
            <person name="Chaidir N."/>
            <person name="Claudel C."/>
            <person name="Donnadieu C."/>
            <person name="Faraut T."/>
            <person name="Fievet G."/>
            <person name="Helmstetter N."/>
            <person name="King M."/>
            <person name="Knapp S.J."/>
            <person name="Lai Z."/>
            <person name="Le Paslier M.C."/>
            <person name="Lippi Y."/>
            <person name="Lorenzon L."/>
            <person name="Mandel J.R."/>
            <person name="Marage G."/>
            <person name="Marchand G."/>
            <person name="Marquand E."/>
            <person name="Bret-Mestries E."/>
            <person name="Morien E."/>
            <person name="Nambeesan S."/>
            <person name="Nguyen T."/>
            <person name="Pegot-Espagnet P."/>
            <person name="Pouilly N."/>
            <person name="Raftis F."/>
            <person name="Sallet E."/>
            <person name="Schiex T."/>
            <person name="Thomas J."/>
            <person name="Vandecasteele C."/>
            <person name="Vares D."/>
            <person name="Vear F."/>
            <person name="Vautrin S."/>
            <person name="Crespi M."/>
            <person name="Mangin B."/>
            <person name="Burke J.M."/>
            <person name="Salse J."/>
            <person name="Munos S."/>
            <person name="Vincourt P."/>
            <person name="Rieseberg L.H."/>
            <person name="Langlade N.B."/>
        </authorList>
    </citation>
    <scope>NUCLEOTIDE SEQUENCE [LARGE SCALE GENOMIC DNA]</scope>
    <source>
        <strain evidence="17">cv. SF193</strain>
        <tissue evidence="15">Leaves</tissue>
    </source>
</reference>
<evidence type="ECO:0000313" key="17">
    <source>
        <dbReference type="Proteomes" id="UP000215914"/>
    </source>
</evidence>
<dbReference type="InterPro" id="IPR046956">
    <property type="entry name" value="RLP23-like"/>
</dbReference>
<reference evidence="15" key="3">
    <citation type="submission" date="2020-06" db="EMBL/GenBank/DDBJ databases">
        <title>Helianthus annuus Genome sequencing and assembly Release 2.</title>
        <authorList>
            <person name="Gouzy J."/>
            <person name="Langlade N."/>
            <person name="Munos S."/>
        </authorList>
    </citation>
    <scope>NUCLEOTIDE SEQUENCE</scope>
    <source>
        <tissue evidence="15">Leaves</tissue>
    </source>
</reference>
<evidence type="ECO:0000256" key="11">
    <source>
        <dbReference type="ARBA" id="ARBA00023180"/>
    </source>
</evidence>
<keyword evidence="4" id="KW-0433">Leucine-rich repeat</keyword>
<comment type="subcellular location">
    <subcellularLocation>
        <location evidence="1">Cell membrane</location>
        <topology evidence="1">Single-pass type I membrane protein</topology>
    </subcellularLocation>
</comment>
<dbReference type="EMBL" id="MNCJ02000326">
    <property type="protein sequence ID" value="KAF5780633.1"/>
    <property type="molecule type" value="Genomic_DNA"/>
</dbReference>
<keyword evidence="7" id="KW-0677">Repeat</keyword>
<dbReference type="GO" id="GO:0051707">
    <property type="term" value="P:response to other organism"/>
    <property type="evidence" value="ECO:0007669"/>
    <property type="project" value="UniProtKB-ARBA"/>
</dbReference>
<dbReference type="InterPro" id="IPR003591">
    <property type="entry name" value="Leu-rich_rpt_typical-subtyp"/>
</dbReference>